<dbReference type="GO" id="GO:0055052">
    <property type="term" value="C:ATP-binding cassette (ABC) transporter complex, substrate-binding subunit-containing"/>
    <property type="evidence" value="ECO:0007669"/>
    <property type="project" value="TreeGrafter"/>
</dbReference>
<gene>
    <name evidence="5" type="ORF">OMP38_10695</name>
</gene>
<dbReference type="PANTHER" id="PTHR30061:SF50">
    <property type="entry name" value="MALTOSE_MALTODEXTRIN-BINDING PERIPLASMIC PROTEIN"/>
    <property type="match status" value="1"/>
</dbReference>
<name>A0A9X4KGV2_9BACL</name>
<comment type="caution">
    <text evidence="5">The sequence shown here is derived from an EMBL/GenBank/DDBJ whole genome shotgun (WGS) entry which is preliminary data.</text>
</comment>
<feature type="chain" id="PRO_5040823682" evidence="4">
    <location>
        <begin position="23"/>
        <end position="455"/>
    </location>
</feature>
<dbReference type="GO" id="GO:1901982">
    <property type="term" value="F:maltose binding"/>
    <property type="evidence" value="ECO:0007669"/>
    <property type="project" value="TreeGrafter"/>
</dbReference>
<feature type="signal peptide" evidence="4">
    <location>
        <begin position="1"/>
        <end position="22"/>
    </location>
</feature>
<evidence type="ECO:0000256" key="1">
    <source>
        <dbReference type="ARBA" id="ARBA00008520"/>
    </source>
</evidence>
<dbReference type="Gene3D" id="3.40.190.10">
    <property type="entry name" value="Periplasmic binding protein-like II"/>
    <property type="match status" value="2"/>
</dbReference>
<keyword evidence="6" id="KW-1185">Reference proteome</keyword>
<reference evidence="5 6" key="1">
    <citation type="submission" date="2022-10" db="EMBL/GenBank/DDBJ databases">
        <title>Comparative genomic analysis of Cohnella hashimotonis sp. nov., isolated from the International Space Station.</title>
        <authorList>
            <person name="Simpson A."/>
            <person name="Venkateswaran K."/>
        </authorList>
    </citation>
    <scope>NUCLEOTIDE SEQUENCE [LARGE SCALE GENOMIC DNA]</scope>
    <source>
        <strain evidence="5 6">DSM 18997</strain>
    </source>
</reference>
<evidence type="ECO:0000313" key="6">
    <source>
        <dbReference type="Proteomes" id="UP001153387"/>
    </source>
</evidence>
<keyword evidence="3 4" id="KW-0732">Signal</keyword>
<evidence type="ECO:0000256" key="4">
    <source>
        <dbReference type="SAM" id="SignalP"/>
    </source>
</evidence>
<dbReference type="AlphaFoldDB" id="A0A9X4KGV2"/>
<dbReference type="Proteomes" id="UP001153387">
    <property type="component" value="Unassembled WGS sequence"/>
</dbReference>
<evidence type="ECO:0000313" key="5">
    <source>
        <dbReference type="EMBL" id="MDG0791289.1"/>
    </source>
</evidence>
<protein>
    <submittedName>
        <fullName evidence="5">Extracellular solute-binding protein</fullName>
    </submittedName>
</protein>
<sequence>MNKKTVALSVSSVMALSLVLSACGGNNNASNGGANASASSSSSSSAPASEAAVKKDVTFSVGYATGDPSTKQAMADAIAAFTKANPNIKIKDISEGGSMAYLDWLKTKEAVGEFPDLIEMRDTQLFAEAGKIAELPQEWLDLIADPPALNGKHYTAPIAGTVPQGIIYSKKAYEKAGVTAEPKTYDEFLAIQEKLKASGITPLTFGGKDIFHWGFWVNKFFMDDMFADDPHWNAKRTKGEVSFADEGPMRAMTDFTELFTKGYIDKGWASTADNQTASMLVTGKAAQLFSGPWMFAQISQADPNFEYSWYPVPDRQGRIVVNGLNNLQGWAISTDASKDADKQAAMTAFIKFFFSKDQYTKYLQAVNGIPTTKETIAYEASPQMKRVLEVMNDPNTIKSMQINAFWGEDQMPTQWRNWFYKLAQEWLVNGKFSAEYMKKADAEWDANVKANAAAK</sequence>
<comment type="similarity">
    <text evidence="1">Belongs to the bacterial solute-binding protein 1 family.</text>
</comment>
<dbReference type="PANTHER" id="PTHR30061">
    <property type="entry name" value="MALTOSE-BINDING PERIPLASMIC PROTEIN"/>
    <property type="match status" value="1"/>
</dbReference>
<dbReference type="SUPFAM" id="SSF53850">
    <property type="entry name" value="Periplasmic binding protein-like II"/>
    <property type="match status" value="1"/>
</dbReference>
<dbReference type="InterPro" id="IPR006059">
    <property type="entry name" value="SBP"/>
</dbReference>
<evidence type="ECO:0000256" key="3">
    <source>
        <dbReference type="ARBA" id="ARBA00022729"/>
    </source>
</evidence>
<dbReference type="GO" id="GO:0042956">
    <property type="term" value="P:maltodextrin transmembrane transport"/>
    <property type="evidence" value="ECO:0007669"/>
    <property type="project" value="TreeGrafter"/>
</dbReference>
<organism evidence="5 6">
    <name type="scientific">Cohnella ginsengisoli</name>
    <dbReference type="NCBI Taxonomy" id="425004"/>
    <lineage>
        <taxon>Bacteria</taxon>
        <taxon>Bacillati</taxon>
        <taxon>Bacillota</taxon>
        <taxon>Bacilli</taxon>
        <taxon>Bacillales</taxon>
        <taxon>Paenibacillaceae</taxon>
        <taxon>Cohnella</taxon>
    </lineage>
</organism>
<dbReference type="Pfam" id="PF13416">
    <property type="entry name" value="SBP_bac_8"/>
    <property type="match status" value="1"/>
</dbReference>
<dbReference type="GO" id="GO:0015768">
    <property type="term" value="P:maltose transport"/>
    <property type="evidence" value="ECO:0007669"/>
    <property type="project" value="TreeGrafter"/>
</dbReference>
<keyword evidence="2" id="KW-0813">Transport</keyword>
<proteinExistence type="inferred from homology"/>
<dbReference type="PROSITE" id="PS51257">
    <property type="entry name" value="PROKAR_LIPOPROTEIN"/>
    <property type="match status" value="1"/>
</dbReference>
<accession>A0A9X4KGV2</accession>
<evidence type="ECO:0000256" key="2">
    <source>
        <dbReference type="ARBA" id="ARBA00022448"/>
    </source>
</evidence>
<dbReference type="EMBL" id="JAPDHZ010000002">
    <property type="protein sequence ID" value="MDG0791289.1"/>
    <property type="molecule type" value="Genomic_DNA"/>
</dbReference>